<name>A0ABP5D0I4_9MICO</name>
<dbReference type="PANTHER" id="PTHR42813">
    <property type="entry name" value="ZINC-TYPE ALCOHOL DEHYDROGENASE-LIKE"/>
    <property type="match status" value="1"/>
</dbReference>
<dbReference type="PANTHER" id="PTHR42813:SF2">
    <property type="entry name" value="DEHYDROGENASE, ZINC-CONTAINING, PUTATIVE (AFU_ORTHOLOGUE AFUA_2G02810)-RELATED"/>
    <property type="match status" value="1"/>
</dbReference>
<dbReference type="Gene3D" id="3.90.180.10">
    <property type="entry name" value="Medium-chain alcohol dehydrogenases, catalytic domain"/>
    <property type="match status" value="1"/>
</dbReference>
<gene>
    <name evidence="4" type="ORF">GCM10009817_10260</name>
</gene>
<accession>A0ABP5D0I4</accession>
<dbReference type="EMBL" id="BAAAPU010000003">
    <property type="protein sequence ID" value="GAA1972104.1"/>
    <property type="molecule type" value="Genomic_DNA"/>
</dbReference>
<dbReference type="SUPFAM" id="SSF51735">
    <property type="entry name" value="NAD(P)-binding Rossmann-fold domains"/>
    <property type="match status" value="1"/>
</dbReference>
<evidence type="ECO:0000256" key="2">
    <source>
        <dbReference type="ARBA" id="ARBA00022723"/>
    </source>
</evidence>
<proteinExistence type="predicted"/>
<evidence type="ECO:0000313" key="5">
    <source>
        <dbReference type="Proteomes" id="UP001500013"/>
    </source>
</evidence>
<keyword evidence="3" id="KW-0862">Zinc</keyword>
<reference evidence="5" key="1">
    <citation type="journal article" date="2019" name="Int. J. Syst. Evol. Microbiol.">
        <title>The Global Catalogue of Microorganisms (GCM) 10K type strain sequencing project: providing services to taxonomists for standard genome sequencing and annotation.</title>
        <authorList>
            <consortium name="The Broad Institute Genomics Platform"/>
            <consortium name="The Broad Institute Genome Sequencing Center for Infectious Disease"/>
            <person name="Wu L."/>
            <person name="Ma J."/>
        </authorList>
    </citation>
    <scope>NUCLEOTIDE SEQUENCE [LARGE SCALE GENOMIC DNA]</scope>
    <source>
        <strain evidence="5">JCM 15628</strain>
    </source>
</reference>
<evidence type="ECO:0008006" key="6">
    <source>
        <dbReference type="Google" id="ProtNLM"/>
    </source>
</evidence>
<evidence type="ECO:0000256" key="3">
    <source>
        <dbReference type="ARBA" id="ARBA00022833"/>
    </source>
</evidence>
<dbReference type="Gene3D" id="3.40.50.720">
    <property type="entry name" value="NAD(P)-binding Rossmann-like Domain"/>
    <property type="match status" value="1"/>
</dbReference>
<evidence type="ECO:0000256" key="1">
    <source>
        <dbReference type="ARBA" id="ARBA00001947"/>
    </source>
</evidence>
<keyword evidence="5" id="KW-1185">Reference proteome</keyword>
<organism evidence="4 5">
    <name type="scientific">Terrabacter lapilli</name>
    <dbReference type="NCBI Taxonomy" id="436231"/>
    <lineage>
        <taxon>Bacteria</taxon>
        <taxon>Bacillati</taxon>
        <taxon>Actinomycetota</taxon>
        <taxon>Actinomycetes</taxon>
        <taxon>Micrococcales</taxon>
        <taxon>Intrasporangiaceae</taxon>
        <taxon>Terrabacter</taxon>
    </lineage>
</organism>
<evidence type="ECO:0000313" key="4">
    <source>
        <dbReference type="EMBL" id="GAA1972104.1"/>
    </source>
</evidence>
<comment type="cofactor">
    <cofactor evidence="1">
        <name>Zn(2+)</name>
        <dbReference type="ChEBI" id="CHEBI:29105"/>
    </cofactor>
</comment>
<sequence length="131" mass="14711">MVTELRQAGVGEGQESVGHELRHWWPVSGMAPSLRITVVACRSGGTVSVIGVYGGFIDKFPVGSWMNRSITLRTGQAHVHRYLEPLLRRIEAGEIDPTRIITHRMSLEDAPRGYELFKEKQDRCEKVVLTP</sequence>
<protein>
    <recommendedName>
        <fullName evidence="6">Zinc-binding dehydrogenase</fullName>
    </recommendedName>
</protein>
<dbReference type="InterPro" id="IPR036291">
    <property type="entry name" value="NAD(P)-bd_dom_sf"/>
</dbReference>
<keyword evidence="2" id="KW-0479">Metal-binding</keyword>
<comment type="caution">
    <text evidence="4">The sequence shown here is derived from an EMBL/GenBank/DDBJ whole genome shotgun (WGS) entry which is preliminary data.</text>
</comment>
<dbReference type="Proteomes" id="UP001500013">
    <property type="component" value="Unassembled WGS sequence"/>
</dbReference>